<dbReference type="PROSITE" id="PS51904">
    <property type="entry name" value="GLYCOSYL_HYDROL_F25_2"/>
    <property type="match status" value="1"/>
</dbReference>
<dbReference type="PANTHER" id="PTHR21666:SF270">
    <property type="entry name" value="MUREIN HYDROLASE ACTIVATOR ENVC"/>
    <property type="match status" value="1"/>
</dbReference>
<dbReference type="GO" id="GO:0003796">
    <property type="term" value="F:lysozyme activity"/>
    <property type="evidence" value="ECO:0007669"/>
    <property type="project" value="InterPro"/>
</dbReference>
<dbReference type="InterPro" id="IPR002053">
    <property type="entry name" value="Glyco_hydro_25"/>
</dbReference>
<evidence type="ECO:0000256" key="4">
    <source>
        <dbReference type="SAM" id="MobiDB-lite"/>
    </source>
</evidence>
<dbReference type="SUPFAM" id="SSF51261">
    <property type="entry name" value="Duplicated hybrid motif"/>
    <property type="match status" value="1"/>
</dbReference>
<name>A0A6I3L7D7_9NOCA</name>
<evidence type="ECO:0000259" key="5">
    <source>
        <dbReference type="Pfam" id="PF01551"/>
    </source>
</evidence>
<comment type="similarity">
    <text evidence="1">Belongs to the glycosyl hydrolase 25 family.</text>
</comment>
<evidence type="ECO:0000256" key="3">
    <source>
        <dbReference type="ARBA" id="ARBA00023295"/>
    </source>
</evidence>
<evidence type="ECO:0000256" key="2">
    <source>
        <dbReference type="ARBA" id="ARBA00022801"/>
    </source>
</evidence>
<sequence length="428" mass="46014">MAFNRYWPMAAGRVITSGFGVRDDGFHWGVDFGKDGGCGGEPVYASQGGTVVYAGAATGFGGPDPAGWLVVDHPAADGGGTTVYGHIVREVELGGRVEAGHRIAHVNPDSGTNGGVPPHLHFEWHRYSWVPPGPDRLDPLTMLTDAAEPPAPSSPHENGSDMTSSTTIYGIDISHYQDGLDLAEVFAEGFEFVIAKVSEGDYYTDASWPAFRDATLSAGKILVGYHYVRGDCDADAQAELFVNHLGDHGIPAMLDHELNSGNIGMFEAVRAAIENRGVHVALSYLPRWYWEGHLGSPDLTGIPPLMTSSYGNGRSGYATVIYPGDDDSGWQPYGGAEVAVFQFSDSGSVAGRSLDVDAFRGTPEQFRDLLTGDDMSFTDDDRRMLRDIWTQLLGKDGKGWPQLGQDSQGQNLTPVDAIGAIKQDLEHH</sequence>
<comment type="caution">
    <text evidence="6">The sequence shown here is derived from an EMBL/GenBank/DDBJ whole genome shotgun (WGS) entry which is preliminary data.</text>
</comment>
<dbReference type="AlphaFoldDB" id="A0A6I3L7D7"/>
<evidence type="ECO:0000313" key="6">
    <source>
        <dbReference type="EMBL" id="MTE16306.1"/>
    </source>
</evidence>
<feature type="domain" description="M23ase beta-sheet core" evidence="5">
    <location>
        <begin position="26"/>
        <end position="126"/>
    </location>
</feature>
<evidence type="ECO:0000313" key="7">
    <source>
        <dbReference type="Proteomes" id="UP000432464"/>
    </source>
</evidence>
<dbReference type="GO" id="GO:0016998">
    <property type="term" value="P:cell wall macromolecule catabolic process"/>
    <property type="evidence" value="ECO:0007669"/>
    <property type="project" value="InterPro"/>
</dbReference>
<keyword evidence="2" id="KW-0378">Hydrolase</keyword>
<dbReference type="CDD" id="cd00599">
    <property type="entry name" value="GH25_muramidase"/>
    <property type="match status" value="1"/>
</dbReference>
<dbReference type="InterPro" id="IPR018077">
    <property type="entry name" value="Glyco_hydro_fam25_subgr"/>
</dbReference>
<dbReference type="EMBL" id="WMBB01000014">
    <property type="protein sequence ID" value="MTE16306.1"/>
    <property type="molecule type" value="Genomic_DNA"/>
</dbReference>
<keyword evidence="7" id="KW-1185">Reference proteome</keyword>
<feature type="region of interest" description="Disordered" evidence="4">
    <location>
        <begin position="138"/>
        <end position="164"/>
    </location>
</feature>
<dbReference type="InterPro" id="IPR017853">
    <property type="entry name" value="GH"/>
</dbReference>
<dbReference type="Pfam" id="PF01551">
    <property type="entry name" value="Peptidase_M23"/>
    <property type="match status" value="1"/>
</dbReference>
<dbReference type="SMART" id="SM00641">
    <property type="entry name" value="Glyco_25"/>
    <property type="match status" value="1"/>
</dbReference>
<dbReference type="RefSeq" id="WP_154790749.1">
    <property type="nucleotide sequence ID" value="NZ_WMBB01000014.1"/>
</dbReference>
<proteinExistence type="inferred from homology"/>
<dbReference type="SUPFAM" id="SSF51445">
    <property type="entry name" value="(Trans)glycosidases"/>
    <property type="match status" value="1"/>
</dbReference>
<reference evidence="6 7" key="1">
    <citation type="submission" date="2019-11" db="EMBL/GenBank/DDBJ databases">
        <title>Nocardia sp. nov. CT2-14 isolated from soil.</title>
        <authorList>
            <person name="Kanchanasin P."/>
            <person name="Tanasupawat S."/>
            <person name="Yuki M."/>
            <person name="Kudo T."/>
        </authorList>
    </citation>
    <scope>NUCLEOTIDE SEQUENCE [LARGE SCALE GENOMIC DNA]</scope>
    <source>
        <strain evidence="6 7">CT2-14</strain>
    </source>
</reference>
<organism evidence="6 7">
    <name type="scientific">Nocardia aurantiaca</name>
    <dbReference type="NCBI Taxonomy" id="2675850"/>
    <lineage>
        <taxon>Bacteria</taxon>
        <taxon>Bacillati</taxon>
        <taxon>Actinomycetota</taxon>
        <taxon>Actinomycetes</taxon>
        <taxon>Mycobacteriales</taxon>
        <taxon>Nocardiaceae</taxon>
        <taxon>Nocardia</taxon>
    </lineage>
</organism>
<dbReference type="Gene3D" id="3.20.20.80">
    <property type="entry name" value="Glycosidases"/>
    <property type="match status" value="1"/>
</dbReference>
<dbReference type="InterPro" id="IPR050570">
    <property type="entry name" value="Cell_wall_metabolism_enzyme"/>
</dbReference>
<dbReference type="GO" id="GO:0009253">
    <property type="term" value="P:peptidoglycan catabolic process"/>
    <property type="evidence" value="ECO:0007669"/>
    <property type="project" value="InterPro"/>
</dbReference>
<dbReference type="Pfam" id="PF01183">
    <property type="entry name" value="Glyco_hydro_25"/>
    <property type="match status" value="1"/>
</dbReference>
<dbReference type="CDD" id="cd12797">
    <property type="entry name" value="M23_peptidase"/>
    <property type="match status" value="1"/>
</dbReference>
<dbReference type="InterPro" id="IPR016047">
    <property type="entry name" value="M23ase_b-sheet_dom"/>
</dbReference>
<dbReference type="Proteomes" id="UP000432464">
    <property type="component" value="Unassembled WGS sequence"/>
</dbReference>
<dbReference type="GO" id="GO:0004222">
    <property type="term" value="F:metalloendopeptidase activity"/>
    <property type="evidence" value="ECO:0007669"/>
    <property type="project" value="TreeGrafter"/>
</dbReference>
<evidence type="ECO:0000256" key="1">
    <source>
        <dbReference type="ARBA" id="ARBA00010646"/>
    </source>
</evidence>
<accession>A0A6I3L7D7</accession>
<dbReference type="PANTHER" id="PTHR21666">
    <property type="entry name" value="PEPTIDASE-RELATED"/>
    <property type="match status" value="1"/>
</dbReference>
<protein>
    <submittedName>
        <fullName evidence="6">Peptidoglycan DD-metalloendopeptidase family protein</fullName>
    </submittedName>
</protein>
<keyword evidence="3" id="KW-0326">Glycosidase</keyword>
<dbReference type="Gene3D" id="2.70.70.10">
    <property type="entry name" value="Glucose Permease (Domain IIA)"/>
    <property type="match status" value="1"/>
</dbReference>
<gene>
    <name evidence="6" type="ORF">GLP40_26510</name>
</gene>
<dbReference type="InterPro" id="IPR011055">
    <property type="entry name" value="Dup_hybrid_motif"/>
</dbReference>